<gene>
    <name evidence="1" type="ORF">KC19_8G014000</name>
</gene>
<dbReference type="AlphaFoldDB" id="A0A8T0GYA6"/>
<dbReference type="OrthoDB" id="10452113at2759"/>
<comment type="caution">
    <text evidence="1">The sequence shown here is derived from an EMBL/GenBank/DDBJ whole genome shotgun (WGS) entry which is preliminary data.</text>
</comment>
<keyword evidence="2" id="KW-1185">Reference proteome</keyword>
<evidence type="ECO:0000313" key="2">
    <source>
        <dbReference type="Proteomes" id="UP000822688"/>
    </source>
</evidence>
<dbReference type="Proteomes" id="UP000822688">
    <property type="component" value="Chromosome 8"/>
</dbReference>
<reference evidence="1" key="1">
    <citation type="submission" date="2020-06" db="EMBL/GenBank/DDBJ databases">
        <title>WGS assembly of Ceratodon purpureus strain R40.</title>
        <authorList>
            <person name="Carey S.B."/>
            <person name="Jenkins J."/>
            <person name="Shu S."/>
            <person name="Lovell J.T."/>
            <person name="Sreedasyam A."/>
            <person name="Maumus F."/>
            <person name="Tiley G.P."/>
            <person name="Fernandez-Pozo N."/>
            <person name="Barry K."/>
            <person name="Chen C."/>
            <person name="Wang M."/>
            <person name="Lipzen A."/>
            <person name="Daum C."/>
            <person name="Saski C.A."/>
            <person name="Payton A.C."/>
            <person name="Mcbreen J.C."/>
            <person name="Conrad R.E."/>
            <person name="Kollar L.M."/>
            <person name="Olsson S."/>
            <person name="Huttunen S."/>
            <person name="Landis J.B."/>
            <person name="Wickett N.J."/>
            <person name="Johnson M.G."/>
            <person name="Rensing S.A."/>
            <person name="Grimwood J."/>
            <person name="Schmutz J."/>
            <person name="Mcdaniel S.F."/>
        </authorList>
    </citation>
    <scope>NUCLEOTIDE SEQUENCE</scope>
    <source>
        <strain evidence="1">R40</strain>
    </source>
</reference>
<organism evidence="1 2">
    <name type="scientific">Ceratodon purpureus</name>
    <name type="common">Fire moss</name>
    <name type="synonym">Dicranum purpureum</name>
    <dbReference type="NCBI Taxonomy" id="3225"/>
    <lineage>
        <taxon>Eukaryota</taxon>
        <taxon>Viridiplantae</taxon>
        <taxon>Streptophyta</taxon>
        <taxon>Embryophyta</taxon>
        <taxon>Bryophyta</taxon>
        <taxon>Bryophytina</taxon>
        <taxon>Bryopsida</taxon>
        <taxon>Dicranidae</taxon>
        <taxon>Pseudoditrichales</taxon>
        <taxon>Ditrichaceae</taxon>
        <taxon>Ceratodon</taxon>
    </lineage>
</organism>
<dbReference type="EMBL" id="CM026429">
    <property type="protein sequence ID" value="KAG0563229.1"/>
    <property type="molecule type" value="Genomic_DNA"/>
</dbReference>
<protein>
    <submittedName>
        <fullName evidence="1">Uncharacterized protein</fullName>
    </submittedName>
</protein>
<proteinExistence type="predicted"/>
<name>A0A8T0GYA6_CERPU</name>
<sequence length="147" mass="16064">MVSMESSGGMSQQPCYSSYINLRNVGMSNGSSSYGPSPASEDPLGYKVPVMRRSRFVFSCKHFPEVEVSKMAHWACEFCDGAELIEQASRSNEAVSSLDIDKLLCNYNTTCSESVSEANCASNAVNSTYNKMGTWILRTKGRDTPGN</sequence>
<accession>A0A8T0GYA6</accession>
<evidence type="ECO:0000313" key="1">
    <source>
        <dbReference type="EMBL" id="KAG0563229.1"/>
    </source>
</evidence>